<dbReference type="GO" id="GO:0016787">
    <property type="term" value="F:hydrolase activity"/>
    <property type="evidence" value="ECO:0007669"/>
    <property type="project" value="UniProtKB-KW"/>
</dbReference>
<gene>
    <name evidence="4" type="ORF">A2482_05205</name>
</gene>
<dbReference type="Proteomes" id="UP000178656">
    <property type="component" value="Unassembled WGS sequence"/>
</dbReference>
<accession>A0A1F5T9Y8</accession>
<evidence type="ECO:0000256" key="1">
    <source>
        <dbReference type="ARBA" id="ARBA00010702"/>
    </source>
</evidence>
<keyword evidence="3" id="KW-0479">Metal-binding</keyword>
<dbReference type="GO" id="GO:0046872">
    <property type="term" value="F:metal ion binding"/>
    <property type="evidence" value="ECO:0007669"/>
    <property type="project" value="UniProtKB-KW"/>
</dbReference>
<protein>
    <recommendedName>
        <fullName evidence="6">ADP-ribosylglycohydrolase</fullName>
    </recommendedName>
</protein>
<comment type="caution">
    <text evidence="4">The sequence shown here is derived from an EMBL/GenBank/DDBJ whole genome shotgun (WGS) entry which is preliminary data.</text>
</comment>
<evidence type="ECO:0000256" key="2">
    <source>
        <dbReference type="ARBA" id="ARBA00022801"/>
    </source>
</evidence>
<keyword evidence="3" id="KW-0460">Magnesium</keyword>
<dbReference type="InterPro" id="IPR050792">
    <property type="entry name" value="ADP-ribosylglycohydrolase"/>
</dbReference>
<feature type="binding site" evidence="3">
    <location>
        <position position="313"/>
    </location>
    <ligand>
        <name>Mg(2+)</name>
        <dbReference type="ChEBI" id="CHEBI:18420"/>
        <label>1</label>
    </ligand>
</feature>
<dbReference type="EMBL" id="MFGM01000044">
    <property type="protein sequence ID" value="OGF35764.1"/>
    <property type="molecule type" value="Genomic_DNA"/>
</dbReference>
<dbReference type="PANTHER" id="PTHR16222:SF24">
    <property type="entry name" value="ADP-RIBOSYLHYDROLASE ARH3"/>
    <property type="match status" value="1"/>
</dbReference>
<dbReference type="InterPro" id="IPR036705">
    <property type="entry name" value="Ribosyl_crysJ1_sf"/>
</dbReference>
<comment type="similarity">
    <text evidence="1">Belongs to the ADP-ribosylglycohydrolase family.</text>
</comment>
<evidence type="ECO:0008006" key="6">
    <source>
        <dbReference type="Google" id="ProtNLM"/>
    </source>
</evidence>
<name>A0A1F5T9Y8_9BACT</name>
<feature type="binding site" evidence="3">
    <location>
        <position position="310"/>
    </location>
    <ligand>
        <name>Mg(2+)</name>
        <dbReference type="ChEBI" id="CHEBI:18420"/>
        <label>1</label>
    </ligand>
</feature>
<dbReference type="Gene3D" id="1.10.4080.10">
    <property type="entry name" value="ADP-ribosylation/Crystallin J1"/>
    <property type="match status" value="1"/>
</dbReference>
<keyword evidence="2" id="KW-0378">Hydrolase</keyword>
<proteinExistence type="inferred from homology"/>
<feature type="binding site" evidence="3">
    <location>
        <position position="69"/>
    </location>
    <ligand>
        <name>Mg(2+)</name>
        <dbReference type="ChEBI" id="CHEBI:18420"/>
        <label>1</label>
    </ligand>
</feature>
<dbReference type="PANTHER" id="PTHR16222">
    <property type="entry name" value="ADP-RIBOSYLGLYCOHYDROLASE"/>
    <property type="match status" value="1"/>
</dbReference>
<feature type="binding site" evidence="3">
    <location>
        <position position="70"/>
    </location>
    <ligand>
        <name>Mg(2+)</name>
        <dbReference type="ChEBI" id="CHEBI:18420"/>
        <label>1</label>
    </ligand>
</feature>
<evidence type="ECO:0000313" key="4">
    <source>
        <dbReference type="EMBL" id="OGF35764.1"/>
    </source>
</evidence>
<feature type="binding site" evidence="3">
    <location>
        <position position="68"/>
    </location>
    <ligand>
        <name>Mg(2+)</name>
        <dbReference type="ChEBI" id="CHEBI:18420"/>
        <label>1</label>
    </ligand>
</feature>
<reference evidence="4 5" key="1">
    <citation type="journal article" date="2016" name="Nat. Commun.">
        <title>Thousands of microbial genomes shed light on interconnected biogeochemical processes in an aquifer system.</title>
        <authorList>
            <person name="Anantharaman K."/>
            <person name="Brown C.T."/>
            <person name="Hug L.A."/>
            <person name="Sharon I."/>
            <person name="Castelle C.J."/>
            <person name="Probst A.J."/>
            <person name="Thomas B.C."/>
            <person name="Singh A."/>
            <person name="Wilkins M.J."/>
            <person name="Karaoz U."/>
            <person name="Brodie E.L."/>
            <person name="Williams K.H."/>
            <person name="Hubbard S.S."/>
            <person name="Banfield J.F."/>
        </authorList>
    </citation>
    <scope>NUCLEOTIDE SEQUENCE [LARGE SCALE GENOMIC DNA]</scope>
</reference>
<organism evidence="4 5">
    <name type="scientific">Candidatus Falkowbacteria bacterium RIFOXYC2_FULL_48_21</name>
    <dbReference type="NCBI Taxonomy" id="1798005"/>
    <lineage>
        <taxon>Bacteria</taxon>
        <taxon>Candidatus Falkowiibacteriota</taxon>
    </lineage>
</organism>
<evidence type="ECO:0000313" key="5">
    <source>
        <dbReference type="Proteomes" id="UP000178656"/>
    </source>
</evidence>
<dbReference type="InterPro" id="IPR005502">
    <property type="entry name" value="Ribosyl_crysJ1"/>
</dbReference>
<evidence type="ECO:0000256" key="3">
    <source>
        <dbReference type="PIRSR" id="PIRSR605502-1"/>
    </source>
</evidence>
<sequence length="357" mass="39047">MKNKNVFLRDKVRGAFLGVAIGDAMGMPVETMTAEEIGRLPGGGVDRYLPALQRNPKSIRRFEAGQTTDDWQLTAAIARSLISCSGYDFQDTVEEQVRELKISTAGWGKSTKRSLIEIKKFVDSNGTRGRNPVLPVDFSVTNHLDGGGCGNGVAMKIAPIGLMIALRPWVIRGSLLDIVVEQGQVTHADLRASIAAYAMAWLVCSLVREKIESTERRKLFMKWHRLFRAVHAAEVMFRGSFFQDAEMFSARLDTVKYEFASDCSLGMLVQCIGGTSCYCLESVPFAISVFFRHPTDFRAGIFEAVNAGGDTDSNASMAGALIGANVGMTAIPEDMLHLPFEADPVIALADKFFDALT</sequence>
<feature type="binding site" evidence="3">
    <location>
        <position position="312"/>
    </location>
    <ligand>
        <name>Mg(2+)</name>
        <dbReference type="ChEBI" id="CHEBI:18420"/>
        <label>1</label>
    </ligand>
</feature>
<dbReference type="SUPFAM" id="SSF101478">
    <property type="entry name" value="ADP-ribosylglycohydrolase"/>
    <property type="match status" value="1"/>
</dbReference>
<comment type="cofactor">
    <cofactor evidence="3">
        <name>Mg(2+)</name>
        <dbReference type="ChEBI" id="CHEBI:18420"/>
    </cofactor>
    <text evidence="3">Binds 2 magnesium ions per subunit.</text>
</comment>
<dbReference type="Pfam" id="PF03747">
    <property type="entry name" value="ADP_ribosyl_GH"/>
    <property type="match status" value="1"/>
</dbReference>
<dbReference type="AlphaFoldDB" id="A0A1F5T9Y8"/>